<evidence type="ECO:0000313" key="2">
    <source>
        <dbReference type="Proteomes" id="UP000788993"/>
    </source>
</evidence>
<dbReference type="AlphaFoldDB" id="A0A9P8PKQ1"/>
<evidence type="ECO:0000313" key="1">
    <source>
        <dbReference type="EMBL" id="KAH3673796.1"/>
    </source>
</evidence>
<gene>
    <name evidence="1" type="ORF">OGATHE_001776</name>
</gene>
<protein>
    <submittedName>
        <fullName evidence="1">Uncharacterized protein</fullName>
    </submittedName>
</protein>
<name>A0A9P8PKQ1_9ASCO</name>
<organism evidence="1 2">
    <name type="scientific">Ogataea polymorpha</name>
    <dbReference type="NCBI Taxonomy" id="460523"/>
    <lineage>
        <taxon>Eukaryota</taxon>
        <taxon>Fungi</taxon>
        <taxon>Dikarya</taxon>
        <taxon>Ascomycota</taxon>
        <taxon>Saccharomycotina</taxon>
        <taxon>Pichiomycetes</taxon>
        <taxon>Pichiales</taxon>
        <taxon>Pichiaceae</taxon>
        <taxon>Ogataea</taxon>
    </lineage>
</organism>
<dbReference type="EMBL" id="JAEUBD010000526">
    <property type="protein sequence ID" value="KAH3673796.1"/>
    <property type="molecule type" value="Genomic_DNA"/>
</dbReference>
<reference evidence="1" key="2">
    <citation type="submission" date="2021-01" db="EMBL/GenBank/DDBJ databases">
        <authorList>
            <person name="Schikora-Tamarit M.A."/>
        </authorList>
    </citation>
    <scope>NUCLEOTIDE SEQUENCE</scope>
    <source>
        <strain evidence="1">NCAIM Y.01608</strain>
    </source>
</reference>
<sequence length="215" mass="23127">MEQLAVFIRQTLPFDSLSTEHSCWSLDQIDFCPAAIGSPHFLHGPSPGLNLITEGAFLGDLTEFWLSVSSFDILLVTCATLSSYSVSSWIVDMSFCRSSSCVLYILNSRLCMLFNLWMSCALYMDDVMLSVGLGFSCGIWRSTFRVGDSSLRIESSCSTESSFSASNLASKASIDELASSNSCSVVFMVDFDRGVSLGCNVEGPRGGVAKTSGGG</sequence>
<keyword evidence="2" id="KW-1185">Reference proteome</keyword>
<accession>A0A9P8PKQ1</accession>
<reference evidence="1" key="1">
    <citation type="journal article" date="2021" name="Open Biol.">
        <title>Shared evolutionary footprints suggest mitochondrial oxidative damage underlies multiple complex I losses in fungi.</title>
        <authorList>
            <person name="Schikora-Tamarit M.A."/>
            <person name="Marcet-Houben M."/>
            <person name="Nosek J."/>
            <person name="Gabaldon T."/>
        </authorList>
    </citation>
    <scope>NUCLEOTIDE SEQUENCE</scope>
    <source>
        <strain evidence="1">NCAIM Y.01608</strain>
    </source>
</reference>
<dbReference type="Proteomes" id="UP000788993">
    <property type="component" value="Unassembled WGS sequence"/>
</dbReference>
<proteinExistence type="predicted"/>
<comment type="caution">
    <text evidence="1">The sequence shown here is derived from an EMBL/GenBank/DDBJ whole genome shotgun (WGS) entry which is preliminary data.</text>
</comment>